<feature type="transmembrane region" description="Helical" evidence="1">
    <location>
        <begin position="236"/>
        <end position="256"/>
    </location>
</feature>
<evidence type="ECO:0000256" key="1">
    <source>
        <dbReference type="SAM" id="Phobius"/>
    </source>
</evidence>
<feature type="transmembrane region" description="Helical" evidence="1">
    <location>
        <begin position="178"/>
        <end position="197"/>
    </location>
</feature>
<feature type="transmembrane region" description="Helical" evidence="1">
    <location>
        <begin position="62"/>
        <end position="81"/>
    </location>
</feature>
<feature type="transmembrane region" description="Helical" evidence="1">
    <location>
        <begin position="148"/>
        <end position="166"/>
    </location>
</feature>
<feature type="transmembrane region" description="Helical" evidence="1">
    <location>
        <begin position="209"/>
        <end position="229"/>
    </location>
</feature>
<accession>A0A975TWW8</accession>
<keyword evidence="1" id="KW-1133">Transmembrane helix</keyword>
<evidence type="ECO:0000313" key="3">
    <source>
        <dbReference type="EMBL" id="QXL88765.1"/>
    </source>
</evidence>
<name>A0A975TWW8_9RHOB</name>
<dbReference type="AlphaFoldDB" id="A0A975TWW8"/>
<protein>
    <submittedName>
        <fullName evidence="3">DMT family transporter</fullName>
    </submittedName>
</protein>
<gene>
    <name evidence="3" type="ORF">KUL25_04390</name>
</gene>
<dbReference type="Pfam" id="PF00892">
    <property type="entry name" value="EamA"/>
    <property type="match status" value="2"/>
</dbReference>
<dbReference type="EMBL" id="CP078073">
    <property type="protein sequence ID" value="QXL88765.1"/>
    <property type="molecule type" value="Genomic_DNA"/>
</dbReference>
<feature type="transmembrane region" description="Helical" evidence="1">
    <location>
        <begin position="34"/>
        <end position="53"/>
    </location>
</feature>
<feature type="domain" description="EamA" evidence="2">
    <location>
        <begin position="4"/>
        <end position="133"/>
    </location>
</feature>
<feature type="transmembrane region" description="Helical" evidence="1">
    <location>
        <begin position="87"/>
        <end position="109"/>
    </location>
</feature>
<dbReference type="SUPFAM" id="SSF103481">
    <property type="entry name" value="Multidrug resistance efflux transporter EmrE"/>
    <property type="match status" value="2"/>
</dbReference>
<proteinExistence type="predicted"/>
<dbReference type="GO" id="GO:0016020">
    <property type="term" value="C:membrane"/>
    <property type="evidence" value="ECO:0007669"/>
    <property type="project" value="InterPro"/>
</dbReference>
<dbReference type="InterPro" id="IPR037185">
    <property type="entry name" value="EmrE-like"/>
</dbReference>
<keyword evidence="1" id="KW-0472">Membrane</keyword>
<feature type="transmembrane region" description="Helical" evidence="1">
    <location>
        <begin position="116"/>
        <end position="136"/>
    </location>
</feature>
<sequence length="280" mass="28825">MASLMLGLLGAFSWAVHDLCVRKVSATQGAFPPLVSVLVLGSLVALPLTLIWAEPATAPPGAYWRAIAAGVFYAVAGVGLYKALGIGPVRLVAPIIGAYPIVSMGLAAYSGSPLTIVHWLAVFVVIGGVAFIAISSDEGASDGDKAQAIGWSLLSGPGFAIAFALSQSATMLADEWTMLMPMRIAAIAATLLLALALREGLLPQRKSLWIFLIMGTLDVIAIVSVSAAGSFAYPEFAAVAASTFGLITVVLATIFLGERLRAPQWTAVVAVFAAIGSLGL</sequence>
<keyword evidence="1" id="KW-0812">Transmembrane</keyword>
<evidence type="ECO:0000259" key="2">
    <source>
        <dbReference type="Pfam" id="PF00892"/>
    </source>
</evidence>
<dbReference type="InterPro" id="IPR000620">
    <property type="entry name" value="EamA_dom"/>
</dbReference>
<feature type="domain" description="EamA" evidence="2">
    <location>
        <begin position="149"/>
        <end position="275"/>
    </location>
</feature>
<organism evidence="3">
    <name type="scientific">Gymnodinialimonas phycosphaerae</name>
    <dbReference type="NCBI Taxonomy" id="2841589"/>
    <lineage>
        <taxon>Bacteria</taxon>
        <taxon>Pseudomonadati</taxon>
        <taxon>Pseudomonadota</taxon>
        <taxon>Alphaproteobacteria</taxon>
        <taxon>Rhodobacterales</taxon>
        <taxon>Paracoccaceae</taxon>
        <taxon>Gymnodinialimonas</taxon>
    </lineage>
</organism>
<reference evidence="3" key="1">
    <citation type="submission" date="2021-07" db="EMBL/GenBank/DDBJ databases">
        <title>Karlodiniumbacter phycospheric gen. nov., sp. nov., a phycosphere bacterium isolated from karlodinium veneficum.</title>
        <authorList>
            <person name="Peng Y."/>
            <person name="Jiang L."/>
            <person name="Lee J."/>
        </authorList>
    </citation>
    <scope>NUCLEOTIDE SEQUENCE</scope>
    <source>
        <strain evidence="3">N5</strain>
    </source>
</reference>